<accession>A0AAN2FGM4</accession>
<dbReference type="AlphaFoldDB" id="A0AAN2FGM4"/>
<evidence type="ECO:0000313" key="2">
    <source>
        <dbReference type="EMBL" id="CAH6363616.1"/>
    </source>
</evidence>
<keyword evidence="1" id="KW-0472">Membrane</keyword>
<organism evidence="2 3">
    <name type="scientific">Enterobacter agglomerans</name>
    <name type="common">Erwinia herbicola</name>
    <name type="synonym">Pantoea agglomerans</name>
    <dbReference type="NCBI Taxonomy" id="549"/>
    <lineage>
        <taxon>Bacteria</taxon>
        <taxon>Pseudomonadati</taxon>
        <taxon>Pseudomonadota</taxon>
        <taxon>Gammaproteobacteria</taxon>
        <taxon>Enterobacterales</taxon>
        <taxon>Erwiniaceae</taxon>
        <taxon>Pantoea</taxon>
        <taxon>Pantoea agglomerans group</taxon>
    </lineage>
</organism>
<keyword evidence="1" id="KW-1133">Transmembrane helix</keyword>
<geneLocation type="plasmid" evidence="2 3">
    <name>P1</name>
</geneLocation>
<feature type="transmembrane region" description="Helical" evidence="1">
    <location>
        <begin position="43"/>
        <end position="63"/>
    </location>
</feature>
<proteinExistence type="predicted"/>
<evidence type="ECO:0000256" key="1">
    <source>
        <dbReference type="SAM" id="Phobius"/>
    </source>
</evidence>
<keyword evidence="1" id="KW-0812">Transmembrane</keyword>
<reference evidence="2" key="1">
    <citation type="submission" date="2022-05" db="EMBL/GenBank/DDBJ databases">
        <authorList>
            <person name="Pothier F. J."/>
        </authorList>
    </citation>
    <scope>NUCLEOTIDE SEQUENCE</scope>
    <source>
        <strain evidence="2">DAPP-PG734</strain>
        <plasmid evidence="2">P1</plasmid>
    </source>
</reference>
<sequence>MDTYSTRRFALIITGVLGCIYTFFVWRNEIDRNTFLTQSTLDALWSAVLPLGLSIFLIIKKWGKGEAVNGIKNNIKLFAGSVLLVTFFSYMLLTTVIWLLPGTLSNYTAYSEFSGGGRHDCSGVEVNDPDLQRRIKVCEPVGNYFSGGTVRVTKRSNAAGMSIVNAKIKE</sequence>
<evidence type="ECO:0000313" key="3">
    <source>
        <dbReference type="Proteomes" id="UP001158961"/>
    </source>
</evidence>
<feature type="transmembrane region" description="Helical" evidence="1">
    <location>
        <begin position="75"/>
        <end position="100"/>
    </location>
</feature>
<dbReference type="Proteomes" id="UP001158961">
    <property type="component" value="Plasmid P1"/>
</dbReference>
<dbReference type="RefSeq" id="WP_031593816.1">
    <property type="nucleotide sequence ID" value="NZ_JACBKS010000006.1"/>
</dbReference>
<dbReference type="EMBL" id="OW970316">
    <property type="protein sequence ID" value="CAH6363616.1"/>
    <property type="molecule type" value="Genomic_DNA"/>
</dbReference>
<keyword evidence="2" id="KW-0614">Plasmid</keyword>
<protein>
    <submittedName>
        <fullName evidence="2">Uncharacterized protein</fullName>
    </submittedName>
</protein>
<name>A0AAN2FGM4_ENTAG</name>
<gene>
    <name evidence="2" type="ORF">DAPPPG734_21740</name>
</gene>
<feature type="transmembrane region" description="Helical" evidence="1">
    <location>
        <begin position="9"/>
        <end position="27"/>
    </location>
</feature>
<dbReference type="PROSITE" id="PS51257">
    <property type="entry name" value="PROKAR_LIPOPROTEIN"/>
    <property type="match status" value="1"/>
</dbReference>